<keyword evidence="3" id="KW-1185">Reference proteome</keyword>
<dbReference type="PATRIC" id="fig|907348.3.peg.1338"/>
<dbReference type="InterPro" id="IPR051541">
    <property type="entry name" value="PTS_SugarTrans_NitroReg"/>
</dbReference>
<feature type="domain" description="PTS EIIA type-2" evidence="1">
    <location>
        <begin position="5"/>
        <end position="149"/>
    </location>
</feature>
<dbReference type="Pfam" id="PF00359">
    <property type="entry name" value="PTS_EIIA_2"/>
    <property type="match status" value="1"/>
</dbReference>
<evidence type="ECO:0000259" key="1">
    <source>
        <dbReference type="PROSITE" id="PS51094"/>
    </source>
</evidence>
<dbReference type="InterPro" id="IPR002178">
    <property type="entry name" value="PTS_EIIA_type-2_dom"/>
</dbReference>
<dbReference type="CDD" id="cd00211">
    <property type="entry name" value="PTS_IIA_fru"/>
    <property type="match status" value="1"/>
</dbReference>
<evidence type="ECO:0000313" key="2">
    <source>
        <dbReference type="EMBL" id="EIC02012.1"/>
    </source>
</evidence>
<organism evidence="2 3">
    <name type="scientific">Treponema saccharophilum DSM 2985</name>
    <dbReference type="NCBI Taxonomy" id="907348"/>
    <lineage>
        <taxon>Bacteria</taxon>
        <taxon>Pseudomonadati</taxon>
        <taxon>Spirochaetota</taxon>
        <taxon>Spirochaetia</taxon>
        <taxon>Spirochaetales</taxon>
        <taxon>Treponemataceae</taxon>
        <taxon>Treponema</taxon>
    </lineage>
</organism>
<dbReference type="STRING" id="907348.TresaDRAFT_1765"/>
<sequence length="155" mass="16974">MVLGQIFPKETVVVNLQSTEKDELFEELVEAIHSHVPGLDRNEALENLREREAKMSTGIMHSIAVPHALISSVKETVGAIGISRDGIDYDALDKAPVHVVFMIIGASGETEHHIQVLKQIATVLQIPGFVDRIRKCESAGAVHELICKSEESVSE</sequence>
<dbReference type="RefSeq" id="WP_002704001.1">
    <property type="nucleotide sequence ID" value="NZ_AGRW01000044.1"/>
</dbReference>
<comment type="caution">
    <text evidence="2">The sequence shown here is derived from an EMBL/GenBank/DDBJ whole genome shotgun (WGS) entry which is preliminary data.</text>
</comment>
<dbReference type="OrthoDB" id="95460at2"/>
<reference evidence="2 3" key="1">
    <citation type="submission" date="2011-09" db="EMBL/GenBank/DDBJ databases">
        <title>The draft genome of Treponema saccharophilum DSM 2985.</title>
        <authorList>
            <consortium name="US DOE Joint Genome Institute (JGI-PGF)"/>
            <person name="Lucas S."/>
            <person name="Copeland A."/>
            <person name="Lapidus A."/>
            <person name="Glavina del Rio T."/>
            <person name="Dalin E."/>
            <person name="Tice H."/>
            <person name="Bruce D."/>
            <person name="Goodwin L."/>
            <person name="Pitluck S."/>
            <person name="Peters L."/>
            <person name="Kyrpides N."/>
            <person name="Mavromatis K."/>
            <person name="Ivanova N."/>
            <person name="Markowitz V."/>
            <person name="Cheng J.-F."/>
            <person name="Hugenholtz P."/>
            <person name="Woyke T."/>
            <person name="Wu D."/>
            <person name="Gronow S."/>
            <person name="Wellnitz S."/>
            <person name="Brambilla E."/>
            <person name="Klenk H.-P."/>
            <person name="Eisen J.A."/>
        </authorList>
    </citation>
    <scope>NUCLEOTIDE SEQUENCE [LARGE SCALE GENOMIC DNA]</scope>
    <source>
        <strain evidence="2 3">DSM 2985</strain>
    </source>
</reference>
<proteinExistence type="predicted"/>
<dbReference type="AlphaFoldDB" id="H7EKC5"/>
<dbReference type="Gene3D" id="3.40.930.10">
    <property type="entry name" value="Mannitol-specific EII, Chain A"/>
    <property type="match status" value="1"/>
</dbReference>
<dbReference type="SUPFAM" id="SSF55804">
    <property type="entry name" value="Phoshotransferase/anion transport protein"/>
    <property type="match status" value="1"/>
</dbReference>
<dbReference type="PROSITE" id="PS51094">
    <property type="entry name" value="PTS_EIIA_TYPE_2"/>
    <property type="match status" value="1"/>
</dbReference>
<accession>H7EKC5</accession>
<dbReference type="EMBL" id="AGRW01000044">
    <property type="protein sequence ID" value="EIC02012.1"/>
    <property type="molecule type" value="Genomic_DNA"/>
</dbReference>
<dbReference type="Proteomes" id="UP000003571">
    <property type="component" value="Unassembled WGS sequence"/>
</dbReference>
<name>H7EKC5_9SPIR</name>
<dbReference type="eggNOG" id="COG1762">
    <property type="taxonomic scope" value="Bacteria"/>
</dbReference>
<evidence type="ECO:0000313" key="3">
    <source>
        <dbReference type="Proteomes" id="UP000003571"/>
    </source>
</evidence>
<protein>
    <submittedName>
        <fullName evidence="2">Putative PTS IIA-like nitrogen-regulatory protein PtsN</fullName>
    </submittedName>
</protein>
<dbReference type="InterPro" id="IPR016152">
    <property type="entry name" value="PTrfase/Anion_transptr"/>
</dbReference>
<dbReference type="PANTHER" id="PTHR47738">
    <property type="entry name" value="PTS SYSTEM FRUCTOSE-LIKE EIIA COMPONENT-RELATED"/>
    <property type="match status" value="1"/>
</dbReference>
<gene>
    <name evidence="2" type="ORF">TresaDRAFT_1765</name>
</gene>